<gene>
    <name evidence="8" type="primary">nrdD</name>
    <name evidence="8" type="ORF">CUJ86_06545</name>
</gene>
<dbReference type="InterPro" id="IPR003587">
    <property type="entry name" value="Hint_dom_N"/>
</dbReference>
<dbReference type="GO" id="GO:0005524">
    <property type="term" value="F:ATP binding"/>
    <property type="evidence" value="ECO:0007669"/>
    <property type="project" value="UniProtKB-UniRule"/>
</dbReference>
<dbReference type="PROSITE" id="PS50817">
    <property type="entry name" value="INTEIN_N_TER"/>
    <property type="match status" value="1"/>
</dbReference>
<evidence type="ECO:0000256" key="5">
    <source>
        <dbReference type="PROSITE-ProRule" id="PRU00492"/>
    </source>
</evidence>
<comment type="caution">
    <text evidence="8">The sequence shown here is derived from an EMBL/GenBank/DDBJ whole genome shotgun (WGS) entry which is preliminary data.</text>
</comment>
<accession>A0A483CUE3</accession>
<dbReference type="Pfam" id="PF13597">
    <property type="entry name" value="NRDD"/>
    <property type="match status" value="2"/>
</dbReference>
<evidence type="ECO:0000256" key="3">
    <source>
        <dbReference type="ARBA" id="ARBA00022840"/>
    </source>
</evidence>
<feature type="domain" description="ATP-cone" evidence="7">
    <location>
        <begin position="19"/>
        <end position="129"/>
    </location>
</feature>
<dbReference type="InterPro" id="IPR036844">
    <property type="entry name" value="Hint_dom_sf"/>
</dbReference>
<dbReference type="InterPro" id="IPR006142">
    <property type="entry name" value="INTEIN"/>
</dbReference>
<proteinExistence type="predicted"/>
<dbReference type="InterPro" id="IPR004860">
    <property type="entry name" value="LAGLIDADG_dom"/>
</dbReference>
<dbReference type="SMART" id="SM00306">
    <property type="entry name" value="HintN"/>
    <property type="match status" value="1"/>
</dbReference>
<dbReference type="NCBIfam" id="TIGR01443">
    <property type="entry name" value="intein_Cterm"/>
    <property type="match status" value="1"/>
</dbReference>
<dbReference type="SUPFAM" id="SSF51294">
    <property type="entry name" value="Hedgehog/intein (Hint) domain"/>
    <property type="match status" value="1"/>
</dbReference>
<protein>
    <submittedName>
        <fullName evidence="8">Anaerobic ribonucleoside-triphosphate reductase</fullName>
    </submittedName>
</protein>
<keyword evidence="2" id="KW-0068">Autocatalytic cleavage</keyword>
<dbReference type="Gene3D" id="3.10.28.10">
    <property type="entry name" value="Homing endonucleases"/>
    <property type="match status" value="1"/>
</dbReference>
<dbReference type="OrthoDB" id="139164at2157"/>
<dbReference type="SUPFAM" id="SSF51998">
    <property type="entry name" value="PFL-like glycyl radical enzymes"/>
    <property type="match status" value="2"/>
</dbReference>
<keyword evidence="9" id="KW-1185">Reference proteome</keyword>
<dbReference type="Gene3D" id="2.170.16.10">
    <property type="entry name" value="Hedgehog/Intein (Hint) domain"/>
    <property type="match status" value="1"/>
</dbReference>
<dbReference type="GO" id="GO:0031250">
    <property type="term" value="C:anaerobic ribonucleoside-triphosphate reductase complex"/>
    <property type="evidence" value="ECO:0007669"/>
    <property type="project" value="TreeGrafter"/>
</dbReference>
<dbReference type="Gene3D" id="3.20.70.20">
    <property type="match status" value="2"/>
</dbReference>
<dbReference type="GO" id="GO:0008998">
    <property type="term" value="F:ribonucleoside-triphosphate reductase (thioredoxin) activity"/>
    <property type="evidence" value="ECO:0007669"/>
    <property type="project" value="InterPro"/>
</dbReference>
<organism evidence="8 9">
    <name type="scientific">Methanofollis fontis</name>
    <dbReference type="NCBI Taxonomy" id="2052832"/>
    <lineage>
        <taxon>Archaea</taxon>
        <taxon>Methanobacteriati</taxon>
        <taxon>Methanobacteriota</taxon>
        <taxon>Stenosarchaea group</taxon>
        <taxon>Methanomicrobia</taxon>
        <taxon>Methanomicrobiales</taxon>
        <taxon>Methanomicrobiaceae</taxon>
        <taxon>Methanofollis</taxon>
    </lineage>
</organism>
<dbReference type="PROSITE" id="PS50818">
    <property type="entry name" value="INTEIN_C_TER"/>
    <property type="match status" value="1"/>
</dbReference>
<keyword evidence="1 5" id="KW-0547">Nucleotide-binding</keyword>
<dbReference type="InterPro" id="IPR027434">
    <property type="entry name" value="Homing_endonucl"/>
</dbReference>
<dbReference type="PROSITE" id="PS51161">
    <property type="entry name" value="ATP_CONE"/>
    <property type="match status" value="1"/>
</dbReference>
<dbReference type="GO" id="GO:0004748">
    <property type="term" value="F:ribonucleoside-diphosphate reductase activity, thioredoxin disulfide as acceptor"/>
    <property type="evidence" value="ECO:0007669"/>
    <property type="project" value="TreeGrafter"/>
</dbReference>
<dbReference type="InterPro" id="IPR012833">
    <property type="entry name" value="NrdD"/>
</dbReference>
<dbReference type="InterPro" id="IPR005144">
    <property type="entry name" value="ATP-cone_dom"/>
</dbReference>
<dbReference type="Pfam" id="PF14528">
    <property type="entry name" value="LAGLIDADG_3"/>
    <property type="match status" value="1"/>
</dbReference>
<sequence length="1202" mass="135340">MERHSKQATLDGVFLPPMPKVRSSEGHIFEWDRSKIVAQIEKETRLVEEFYGYSGASREESEEIARTVEERILKLGLRSLSGPLIREIVNMTFLERGMVEYRNVCTRVGTPVFDAHLIDVGRGFEAHDNANLQENAETSHKKKADKISKEQYLLQLPPDLADRHLAGDLHIHDLEYFGSRPFCLDGGTIVPFRHSGRHRTIRLDELPLEGEEYRPDALEALTPGGYRRVCKVTRRPVAEGEMLCIRTATGKSIRVTGEHRIPVLVDGAMQIKKAADIGAGDVLYGTDRDQQIRGPSVSSIDLIREFSRSVPADLLDTVWVRGARPLFERISEMEGSFAGISRALGVAHKKDWFTRGSMPLTLFRAFSEHYGIEEYGDLRIGVAGSEHELPAVMPVTPALCRLLGFFVSEGNYDVVPGSTYNLAITENHQSGAIINDVGTALGGYATLSGGTPDVTEIYGARVEHNRAMQVYFGGKLGWLLFRYVFAVPEGAENKRLPWIVWHLDDALQREFLSALFTGDGSVYYRPEKSDCIVNYTTASPALRQEISLLLSSFGIRSHILDLYSDDARTTLYRIQFNGSANIRTFARIARFLDERQDHLDRFCAAVQPMGRAHRGEEVVTVDEAVPSGEWVYDLFLEGDGSEESHTFFASDGLLVHNCQDWDLRYFFYYGLMPDGNGTKASVAGPAKRPEVAVLHAVKALGSAQTNFAGGQGYYNFLTFIAPFFEGMAYEEIRQLMQMFVYEMTQMMVARGGQLVFSSVQLSPGVPSLWRDKPCVYKGKVWDGTQAPKRTYGEFEREVRLLFRAMMEVMLEGDAWGKPFSFPKPEISIEPDFMDEDEEFNRQHPDLPTYQDLYLLTFELASKFGTPYYDNQLPPYRGAGNGISCYQCCAYQFSATFDKDSEFEDKLYFRDGRHFSMGSWQVVSINCPRASFRAEGDDQRLFAELKALMDVAVEVFTIKRRWMETIRTNGRMPFAMQRPKDPNTGERGEVAVDLEGLVYTIGVVGVNEMVQHHTGSQLHESKDSFRLAVRAMTELELYARDISARTGMTIALARTPAETTGQRFSVADMIDERFRDAALSVMKGDVETAVADCGTTRDLPVYYTNGTHVAPGADVPLTKRMEIEHVFFPIVDGGNIFHIWLGEARPDPRGLYDMAMNLCRKTQIGYFAFTRDLTVSLRRFKDYRGGRKVPGHLETDTPAGVRT</sequence>
<dbReference type="Proteomes" id="UP000292580">
    <property type="component" value="Unassembled WGS sequence"/>
</dbReference>
<dbReference type="GO" id="GO:0009265">
    <property type="term" value="P:2'-deoxyribonucleotide biosynthetic process"/>
    <property type="evidence" value="ECO:0007669"/>
    <property type="project" value="TreeGrafter"/>
</dbReference>
<dbReference type="PRINTS" id="PR00379">
    <property type="entry name" value="INTEIN"/>
</dbReference>
<evidence type="ECO:0000313" key="9">
    <source>
        <dbReference type="Proteomes" id="UP000292580"/>
    </source>
</evidence>
<dbReference type="InterPro" id="IPR030934">
    <property type="entry name" value="Intein_C"/>
</dbReference>
<evidence type="ECO:0000256" key="1">
    <source>
        <dbReference type="ARBA" id="ARBA00022741"/>
    </source>
</evidence>
<dbReference type="EMBL" id="PGCL01000002">
    <property type="protein sequence ID" value="TAJ44934.1"/>
    <property type="molecule type" value="Genomic_DNA"/>
</dbReference>
<dbReference type="SUPFAM" id="SSF55608">
    <property type="entry name" value="Homing endonucleases"/>
    <property type="match status" value="1"/>
</dbReference>
<dbReference type="AlphaFoldDB" id="A0A483CUE3"/>
<dbReference type="InterPro" id="IPR004042">
    <property type="entry name" value="Intein_endonuc_central"/>
</dbReference>
<dbReference type="PANTHER" id="PTHR21075:SF0">
    <property type="entry name" value="ANAEROBIC RIBONUCLEOSIDE-TRIPHOSPHATE REDUCTASE"/>
    <property type="match status" value="1"/>
</dbReference>
<evidence type="ECO:0000259" key="6">
    <source>
        <dbReference type="PROSITE" id="PS50819"/>
    </source>
</evidence>
<feature type="domain" description="DOD-type homing endonuclease" evidence="6">
    <location>
        <begin position="402"/>
        <end position="555"/>
    </location>
</feature>
<evidence type="ECO:0000259" key="7">
    <source>
        <dbReference type="PROSITE" id="PS51161"/>
    </source>
</evidence>
<keyword evidence="3 5" id="KW-0067">ATP-binding</keyword>
<dbReference type="GO" id="GO:0006260">
    <property type="term" value="P:DNA replication"/>
    <property type="evidence" value="ECO:0007669"/>
    <property type="project" value="InterPro"/>
</dbReference>
<dbReference type="InterPro" id="IPR006141">
    <property type="entry name" value="Intein_N"/>
</dbReference>
<dbReference type="GO" id="GO:0004519">
    <property type="term" value="F:endonuclease activity"/>
    <property type="evidence" value="ECO:0007669"/>
    <property type="project" value="InterPro"/>
</dbReference>
<name>A0A483CUE3_9EURY</name>
<evidence type="ECO:0000256" key="4">
    <source>
        <dbReference type="ARBA" id="ARBA00023000"/>
    </source>
</evidence>
<evidence type="ECO:0000256" key="2">
    <source>
        <dbReference type="ARBA" id="ARBA00022813"/>
    </source>
</evidence>
<keyword evidence="4" id="KW-0651">Protein splicing</keyword>
<dbReference type="PANTHER" id="PTHR21075">
    <property type="entry name" value="ANAEROBIC RIBONUCLEOSIDE-TRIPHOSPHATE REDUCTASE"/>
    <property type="match status" value="1"/>
</dbReference>
<reference evidence="8 9" key="1">
    <citation type="submission" date="2017-11" db="EMBL/GenBank/DDBJ databases">
        <title>Isolation and Characterization of Methanofollis Species from Methane Seep Offshore SW Taiwan.</title>
        <authorList>
            <person name="Teng N.-H."/>
            <person name="Lai M.-C."/>
            <person name="Chen S.-C."/>
        </authorList>
    </citation>
    <scope>NUCLEOTIDE SEQUENCE [LARGE SCALE GENOMIC DNA]</scope>
    <source>
        <strain evidence="8 9">FWC-SCC2</strain>
    </source>
</reference>
<dbReference type="PROSITE" id="PS50819">
    <property type="entry name" value="INTEIN_ENDONUCLEASE"/>
    <property type="match status" value="1"/>
</dbReference>
<evidence type="ECO:0000313" key="8">
    <source>
        <dbReference type="EMBL" id="TAJ44934.1"/>
    </source>
</evidence>
<dbReference type="GO" id="GO:0016539">
    <property type="term" value="P:intein-mediated protein splicing"/>
    <property type="evidence" value="ECO:0007669"/>
    <property type="project" value="InterPro"/>
</dbReference>
<dbReference type="CDD" id="cd00081">
    <property type="entry name" value="Hint"/>
    <property type="match status" value="1"/>
</dbReference>
<dbReference type="NCBIfam" id="TIGR02487">
    <property type="entry name" value="NrdD"/>
    <property type="match status" value="1"/>
</dbReference>